<dbReference type="EMBL" id="JATAAI010000008">
    <property type="protein sequence ID" value="KAK1744053.1"/>
    <property type="molecule type" value="Genomic_DNA"/>
</dbReference>
<gene>
    <name evidence="1" type="ORF">QTG54_005650</name>
</gene>
<protein>
    <submittedName>
        <fullName evidence="1">Uncharacterized protein</fullName>
    </submittedName>
</protein>
<reference evidence="1" key="1">
    <citation type="submission" date="2023-06" db="EMBL/GenBank/DDBJ databases">
        <title>Survivors Of The Sea: Transcriptome response of Skeletonema marinoi to long-term dormancy.</title>
        <authorList>
            <person name="Pinder M.I.M."/>
            <person name="Kourtchenko O."/>
            <person name="Robertson E.K."/>
            <person name="Larsson T."/>
            <person name="Maumus F."/>
            <person name="Osuna-Cruz C.M."/>
            <person name="Vancaester E."/>
            <person name="Stenow R."/>
            <person name="Vandepoele K."/>
            <person name="Ploug H."/>
            <person name="Bruchert V."/>
            <person name="Godhe A."/>
            <person name="Topel M."/>
        </authorList>
    </citation>
    <scope>NUCLEOTIDE SEQUENCE</scope>
    <source>
        <strain evidence="1">R05AC</strain>
    </source>
</reference>
<comment type="caution">
    <text evidence="1">The sequence shown here is derived from an EMBL/GenBank/DDBJ whole genome shotgun (WGS) entry which is preliminary data.</text>
</comment>
<name>A0AAD8YD56_9STRA</name>
<organism evidence="1 2">
    <name type="scientific">Skeletonema marinoi</name>
    <dbReference type="NCBI Taxonomy" id="267567"/>
    <lineage>
        <taxon>Eukaryota</taxon>
        <taxon>Sar</taxon>
        <taxon>Stramenopiles</taxon>
        <taxon>Ochrophyta</taxon>
        <taxon>Bacillariophyta</taxon>
        <taxon>Coscinodiscophyceae</taxon>
        <taxon>Thalassiosirophycidae</taxon>
        <taxon>Thalassiosirales</taxon>
        <taxon>Skeletonemataceae</taxon>
        <taxon>Skeletonema</taxon>
        <taxon>Skeletonema marinoi-dohrnii complex</taxon>
    </lineage>
</organism>
<accession>A0AAD8YD56</accession>
<evidence type="ECO:0000313" key="1">
    <source>
        <dbReference type="EMBL" id="KAK1744053.1"/>
    </source>
</evidence>
<proteinExistence type="predicted"/>
<dbReference type="AlphaFoldDB" id="A0AAD8YD56"/>
<dbReference type="Proteomes" id="UP001224775">
    <property type="component" value="Unassembled WGS sequence"/>
</dbReference>
<keyword evidence="2" id="KW-1185">Reference proteome</keyword>
<evidence type="ECO:0000313" key="2">
    <source>
        <dbReference type="Proteomes" id="UP001224775"/>
    </source>
</evidence>
<sequence>MSYISKVCQPTVNQICHAYDKVYQGGASALGVRRDLWQNAILFILPDDQSQSLQKSCLITRTRLACLTGGKVNKHQYGNPLNVGTPVTYCGGAAIATKNGKVHHICIKEEMNCPYPSTYTEQFVVYRKAPSPEKSGRQQKDVQLLIQAHPNHPPIPIFWEPTDQIGSAVMYIGHWTIAQIEDLKDRAEKYLGYYRCAKLYFDFHHFDERWEKVIRLCHDKSHEQIKELDFRGIET</sequence>